<organism evidence="15 16">
    <name type="scientific">Chitinimonas lacunae</name>
    <dbReference type="NCBI Taxonomy" id="1963018"/>
    <lineage>
        <taxon>Bacteria</taxon>
        <taxon>Pseudomonadati</taxon>
        <taxon>Pseudomonadota</taxon>
        <taxon>Betaproteobacteria</taxon>
        <taxon>Neisseriales</taxon>
        <taxon>Chitinibacteraceae</taxon>
        <taxon>Chitinimonas</taxon>
    </lineage>
</organism>
<gene>
    <name evidence="13 15" type="primary">flhB</name>
    <name evidence="15" type="ORF">ACFOW7_04065</name>
</gene>
<evidence type="ECO:0000256" key="13">
    <source>
        <dbReference type="RuleBase" id="RU364091"/>
    </source>
</evidence>
<evidence type="ECO:0000256" key="10">
    <source>
        <dbReference type="ARBA" id="ARBA00023136"/>
    </source>
</evidence>
<protein>
    <recommendedName>
        <fullName evidence="3 13">Flagellar biosynthetic protein FlhB</fullName>
    </recommendedName>
</protein>
<reference evidence="16" key="1">
    <citation type="journal article" date="2019" name="Int. J. Syst. Evol. Microbiol.">
        <title>The Global Catalogue of Microorganisms (GCM) 10K type strain sequencing project: providing services to taxonomists for standard genome sequencing and annotation.</title>
        <authorList>
            <consortium name="The Broad Institute Genomics Platform"/>
            <consortium name="The Broad Institute Genome Sequencing Center for Infectious Disease"/>
            <person name="Wu L."/>
            <person name="Ma J."/>
        </authorList>
    </citation>
    <scope>NUCLEOTIDE SEQUENCE [LARGE SCALE GENOMIC DNA]</scope>
    <source>
        <strain evidence="16">LMG 29894</strain>
    </source>
</reference>
<evidence type="ECO:0000256" key="4">
    <source>
        <dbReference type="ARBA" id="ARBA00022448"/>
    </source>
</evidence>
<feature type="transmembrane region" description="Helical" evidence="13">
    <location>
        <begin position="33"/>
        <end position="57"/>
    </location>
</feature>
<evidence type="ECO:0000256" key="9">
    <source>
        <dbReference type="ARBA" id="ARBA00022989"/>
    </source>
</evidence>
<keyword evidence="15" id="KW-0282">Flagellum</keyword>
<keyword evidence="10 13" id="KW-0472">Membrane</keyword>
<feature type="transmembrane region" description="Helical" evidence="13">
    <location>
        <begin position="149"/>
        <end position="167"/>
    </location>
</feature>
<dbReference type="Pfam" id="PF01312">
    <property type="entry name" value="Bac_export_2"/>
    <property type="match status" value="1"/>
</dbReference>
<evidence type="ECO:0000313" key="16">
    <source>
        <dbReference type="Proteomes" id="UP001595791"/>
    </source>
</evidence>
<evidence type="ECO:0000256" key="3">
    <source>
        <dbReference type="ARBA" id="ARBA00021622"/>
    </source>
</evidence>
<evidence type="ECO:0000256" key="12">
    <source>
        <dbReference type="ARBA" id="ARBA00025078"/>
    </source>
</evidence>
<evidence type="ECO:0000256" key="7">
    <source>
        <dbReference type="ARBA" id="ARBA00022795"/>
    </source>
</evidence>
<keyword evidence="4 13" id="KW-0813">Transport</keyword>
<accession>A0ABV8MK62</accession>
<evidence type="ECO:0000313" key="15">
    <source>
        <dbReference type="EMBL" id="MFC4158533.1"/>
    </source>
</evidence>
<evidence type="ECO:0000256" key="8">
    <source>
        <dbReference type="ARBA" id="ARBA00022927"/>
    </source>
</evidence>
<dbReference type="InterPro" id="IPR029025">
    <property type="entry name" value="T3SS_substrate_exporter_C"/>
</dbReference>
<evidence type="ECO:0000256" key="6">
    <source>
        <dbReference type="ARBA" id="ARBA00022692"/>
    </source>
</evidence>
<keyword evidence="15" id="KW-0966">Cell projection</keyword>
<feature type="compositionally biased region" description="Basic and acidic residues" evidence="14">
    <location>
        <begin position="7"/>
        <end position="23"/>
    </location>
</feature>
<feature type="transmembrane region" description="Helical" evidence="13">
    <location>
        <begin position="193"/>
        <end position="214"/>
    </location>
</feature>
<dbReference type="PRINTS" id="PR00950">
    <property type="entry name" value="TYPE3IMSPROT"/>
</dbReference>
<keyword evidence="8 13" id="KW-0653">Protein transport</keyword>
<keyword evidence="6 13" id="KW-0812">Transmembrane</keyword>
<sequence>MAEDSDLERTEDPSPRRLDEARARGQVPRSQELITFSVLVAGMGSLIVSGDSLLDALKRTMHSNLRFEAATLVNLDVMLIRLAQSAYDLLQTLLPLLGACVVASVLASLMISGWIFTFEPLQPKFDRLNPLSGIGRLFSVRALVEGGKAVLKSSLIGGVAVAAIWYYKDTVLQLIALPPLTGLAMLWELTRTILLYVIGAMLLIVLIDVPYQLWDYKRGLKMTKEEVRQEAKESEGDPHVKGRIRQLQMQAARRRMMAEIPKASVVVTNPTHFAVALRYEEGKTKAPQVVAKGSALLAQRIIEVGREHQVPVLRAPPLARALYHHTELGDEIPAALYSAVAEVLAYLYQLDHWQRHGGAEPALPGDLPVPPDLDPGGDE</sequence>
<feature type="region of interest" description="Disordered" evidence="14">
    <location>
        <begin position="359"/>
        <end position="379"/>
    </location>
</feature>
<evidence type="ECO:0000256" key="1">
    <source>
        <dbReference type="ARBA" id="ARBA00004651"/>
    </source>
</evidence>
<evidence type="ECO:0000256" key="2">
    <source>
        <dbReference type="ARBA" id="ARBA00010690"/>
    </source>
</evidence>
<dbReference type="NCBIfam" id="TIGR00328">
    <property type="entry name" value="flhB"/>
    <property type="match status" value="1"/>
</dbReference>
<name>A0ABV8MK62_9NEIS</name>
<evidence type="ECO:0000256" key="11">
    <source>
        <dbReference type="ARBA" id="ARBA00023225"/>
    </source>
</evidence>
<dbReference type="Gene3D" id="3.40.1690.10">
    <property type="entry name" value="secretion proteins EscU"/>
    <property type="match status" value="1"/>
</dbReference>
<dbReference type="InterPro" id="IPR006136">
    <property type="entry name" value="FlhB"/>
</dbReference>
<proteinExistence type="inferred from homology"/>
<keyword evidence="15" id="KW-0969">Cilium</keyword>
<evidence type="ECO:0000256" key="5">
    <source>
        <dbReference type="ARBA" id="ARBA00022475"/>
    </source>
</evidence>
<dbReference type="Proteomes" id="UP001595791">
    <property type="component" value="Unassembled WGS sequence"/>
</dbReference>
<dbReference type="RefSeq" id="WP_378161308.1">
    <property type="nucleotide sequence ID" value="NZ_JBHSBU010000001.1"/>
</dbReference>
<keyword evidence="7 13" id="KW-1005">Bacterial flagellum biogenesis</keyword>
<feature type="region of interest" description="Disordered" evidence="14">
    <location>
        <begin position="1"/>
        <end position="24"/>
    </location>
</feature>
<comment type="caution">
    <text evidence="15">The sequence shown here is derived from an EMBL/GenBank/DDBJ whole genome shotgun (WGS) entry which is preliminary data.</text>
</comment>
<comment type="subcellular location">
    <subcellularLocation>
        <location evidence="1">Cell membrane</location>
        <topology evidence="1">Multi-pass membrane protein</topology>
    </subcellularLocation>
</comment>
<dbReference type="PANTHER" id="PTHR30531:SF12">
    <property type="entry name" value="FLAGELLAR BIOSYNTHETIC PROTEIN FLHB"/>
    <property type="match status" value="1"/>
</dbReference>
<comment type="function">
    <text evidence="12 13">Required for formation of the rod structure in the basal body of the flagellar apparatus. Together with FliI and FliH, may constitute the export apparatus of flagellin.</text>
</comment>
<evidence type="ECO:0000256" key="14">
    <source>
        <dbReference type="SAM" id="MobiDB-lite"/>
    </source>
</evidence>
<comment type="similarity">
    <text evidence="2 13">Belongs to the type III secretion exporter family.</text>
</comment>
<dbReference type="Gene3D" id="6.10.250.2080">
    <property type="match status" value="1"/>
</dbReference>
<dbReference type="EMBL" id="JBHSBU010000001">
    <property type="protein sequence ID" value="MFC4158533.1"/>
    <property type="molecule type" value="Genomic_DNA"/>
</dbReference>
<dbReference type="InterPro" id="IPR006135">
    <property type="entry name" value="T3SS_substrate_exporter"/>
</dbReference>
<keyword evidence="16" id="KW-1185">Reference proteome</keyword>
<dbReference type="SUPFAM" id="SSF160544">
    <property type="entry name" value="EscU C-terminal domain-like"/>
    <property type="match status" value="1"/>
</dbReference>
<dbReference type="PANTHER" id="PTHR30531">
    <property type="entry name" value="FLAGELLAR BIOSYNTHETIC PROTEIN FLHB"/>
    <property type="match status" value="1"/>
</dbReference>
<keyword evidence="11 13" id="KW-1006">Bacterial flagellum protein export</keyword>
<keyword evidence="9 13" id="KW-1133">Transmembrane helix</keyword>
<feature type="transmembrane region" description="Helical" evidence="13">
    <location>
        <begin position="93"/>
        <end position="118"/>
    </location>
</feature>
<keyword evidence="5 13" id="KW-1003">Cell membrane</keyword>